<dbReference type="EMBL" id="CP029145">
    <property type="protein sequence ID" value="AWM34373.1"/>
    <property type="molecule type" value="Genomic_DNA"/>
</dbReference>
<organism evidence="2 3">
    <name type="scientific">Hymenobacter nivis</name>
    <dbReference type="NCBI Taxonomy" id="1850093"/>
    <lineage>
        <taxon>Bacteria</taxon>
        <taxon>Pseudomonadati</taxon>
        <taxon>Bacteroidota</taxon>
        <taxon>Cytophagia</taxon>
        <taxon>Cytophagales</taxon>
        <taxon>Hymenobacteraceae</taxon>
        <taxon>Hymenobacter</taxon>
    </lineage>
</organism>
<dbReference type="OrthoDB" id="1443334at2"/>
<feature type="domain" description="PIN" evidence="1">
    <location>
        <begin position="4"/>
        <end position="60"/>
    </location>
</feature>
<dbReference type="Proteomes" id="UP000245999">
    <property type="component" value="Chromosome"/>
</dbReference>
<gene>
    <name evidence="2" type="ORF">DDQ68_17225</name>
</gene>
<evidence type="ECO:0000313" key="2">
    <source>
        <dbReference type="EMBL" id="AWM34373.1"/>
    </source>
</evidence>
<dbReference type="KEGG" id="hnv:DDQ68_17225"/>
<dbReference type="AlphaFoldDB" id="A0A2Z3GKL4"/>
<name>A0A2Z3GKL4_9BACT</name>
<sequence>MASCVLLNTNALVADTYAEIRLQLKQAGRPIPENDIWIAALCVAYDVPLLSRDQHFEYVSGLRLQKLGPDIAG</sequence>
<dbReference type="Pfam" id="PF01850">
    <property type="entry name" value="PIN"/>
    <property type="match status" value="1"/>
</dbReference>
<dbReference type="InterPro" id="IPR029060">
    <property type="entry name" value="PIN-like_dom_sf"/>
</dbReference>
<dbReference type="InterPro" id="IPR002716">
    <property type="entry name" value="PIN_dom"/>
</dbReference>
<dbReference type="SUPFAM" id="SSF88723">
    <property type="entry name" value="PIN domain-like"/>
    <property type="match status" value="1"/>
</dbReference>
<protein>
    <recommendedName>
        <fullName evidence="1">PIN domain-containing protein</fullName>
    </recommendedName>
</protein>
<evidence type="ECO:0000313" key="3">
    <source>
        <dbReference type="Proteomes" id="UP000245999"/>
    </source>
</evidence>
<reference evidence="3" key="1">
    <citation type="submission" date="2018-04" db="EMBL/GenBank/DDBJ databases">
        <title>Complete genome of Antarctic heterotrophic bacterium Hymenobacter nivis.</title>
        <authorList>
            <person name="Terashima M."/>
        </authorList>
    </citation>
    <scope>NUCLEOTIDE SEQUENCE [LARGE SCALE GENOMIC DNA]</scope>
    <source>
        <strain evidence="3">NBRC 111535</strain>
    </source>
</reference>
<accession>A0A2Z3GKL4</accession>
<dbReference type="Gene3D" id="3.40.50.1010">
    <property type="entry name" value="5'-nuclease"/>
    <property type="match status" value="1"/>
</dbReference>
<proteinExistence type="predicted"/>
<keyword evidence="3" id="KW-1185">Reference proteome</keyword>
<evidence type="ECO:0000259" key="1">
    <source>
        <dbReference type="Pfam" id="PF01850"/>
    </source>
</evidence>